<sequence length="37" mass="4046">MFAFLNGAGRMVAIRKVEAATKVGAKRFFTVKGGRMQ</sequence>
<protein>
    <submittedName>
        <fullName evidence="1">Uncharacterized protein</fullName>
    </submittedName>
</protein>
<dbReference type="Proteomes" id="UP000031014">
    <property type="component" value="Unassembled WGS sequence"/>
</dbReference>
<comment type="caution">
    <text evidence="1">The sequence shown here is derived from an EMBL/GenBank/DDBJ whole genome shotgun (WGS) entry which is preliminary data.</text>
</comment>
<evidence type="ECO:0000313" key="2">
    <source>
        <dbReference type="Proteomes" id="UP000031014"/>
    </source>
</evidence>
<evidence type="ECO:0000313" key="1">
    <source>
        <dbReference type="EMBL" id="GAM15826.1"/>
    </source>
</evidence>
<dbReference type="AlphaFoldDB" id="A0A0A8XCE5"/>
<gene>
    <name evidence="1" type="ORF">SAMD00020551_3984</name>
</gene>
<keyword evidence="2" id="KW-1185">Reference proteome</keyword>
<reference evidence="1 2" key="1">
    <citation type="submission" date="2013-06" db="EMBL/GenBank/DDBJ databases">
        <title>Whole genome shotgun sequence of Bacillus selenatarsenatis SF-1.</title>
        <authorList>
            <person name="Kuroda M."/>
            <person name="Sei K."/>
            <person name="Yamashita M."/>
            <person name="Ike M."/>
        </authorList>
    </citation>
    <scope>NUCLEOTIDE SEQUENCE [LARGE SCALE GENOMIC DNA]</scope>
    <source>
        <strain evidence="1 2">SF-1</strain>
    </source>
</reference>
<organism evidence="1 2">
    <name type="scientific">Mesobacillus selenatarsenatis (strain DSM 18680 / JCM 14380 / FERM P-15431 / SF-1)</name>
    <dbReference type="NCBI Taxonomy" id="1321606"/>
    <lineage>
        <taxon>Bacteria</taxon>
        <taxon>Bacillati</taxon>
        <taxon>Bacillota</taxon>
        <taxon>Bacilli</taxon>
        <taxon>Bacillales</taxon>
        <taxon>Bacillaceae</taxon>
        <taxon>Mesobacillus</taxon>
    </lineage>
</organism>
<name>A0A0A8XCE5_MESS1</name>
<accession>A0A0A8XCE5</accession>
<proteinExistence type="predicted"/>
<dbReference type="STRING" id="1321606.SAMD00020551_3984"/>
<dbReference type="EMBL" id="BASE01000095">
    <property type="protein sequence ID" value="GAM15826.1"/>
    <property type="molecule type" value="Genomic_DNA"/>
</dbReference>